<protein>
    <submittedName>
        <fullName evidence="2">Uncharacterized protein</fullName>
    </submittedName>
</protein>
<organism evidence="2 3">
    <name type="scientific">Phaedon cochleariae</name>
    <name type="common">Mustard beetle</name>
    <dbReference type="NCBI Taxonomy" id="80249"/>
    <lineage>
        <taxon>Eukaryota</taxon>
        <taxon>Metazoa</taxon>
        <taxon>Ecdysozoa</taxon>
        <taxon>Arthropoda</taxon>
        <taxon>Hexapoda</taxon>
        <taxon>Insecta</taxon>
        <taxon>Pterygota</taxon>
        <taxon>Neoptera</taxon>
        <taxon>Endopterygota</taxon>
        <taxon>Coleoptera</taxon>
        <taxon>Polyphaga</taxon>
        <taxon>Cucujiformia</taxon>
        <taxon>Chrysomeloidea</taxon>
        <taxon>Chrysomelidae</taxon>
        <taxon>Chrysomelinae</taxon>
        <taxon>Chrysomelini</taxon>
        <taxon>Phaedon</taxon>
    </lineage>
</organism>
<keyword evidence="1" id="KW-0175">Coiled coil</keyword>
<dbReference type="EMBL" id="OU896715">
    <property type="protein sequence ID" value="CAH1183819.1"/>
    <property type="molecule type" value="Genomic_DNA"/>
</dbReference>
<keyword evidence="3" id="KW-1185">Reference proteome</keyword>
<feature type="coiled-coil region" evidence="1">
    <location>
        <begin position="29"/>
        <end position="77"/>
    </location>
</feature>
<evidence type="ECO:0000313" key="3">
    <source>
        <dbReference type="Proteomes" id="UP001153737"/>
    </source>
</evidence>
<dbReference type="AlphaFoldDB" id="A0A9P0DVW4"/>
<accession>A0A9P0DVW4</accession>
<sequence length="221" mass="25799">MMNTRNKQEITAIVTDSINEFLLNKEFISQLTNKIAERIEEKLRNLEEEVKTQKEIINKLEQKVDIFQQEIDNIHQRAKVNNICVYGVAEEPNEDLLKKILEIINTKTNMELDNNDVQYAYRVGVHHENQNKPRPSIIRLSKQQLKSEIFKRGATFRGTKIYFNEDLTKYRRLLLMEAKSAYGVKNAWSFNGQIYAAIHGKKTKITCKKDLSKHINNSSLS</sequence>
<name>A0A9P0DVW4_PHACE</name>
<reference evidence="2" key="1">
    <citation type="submission" date="2022-01" db="EMBL/GenBank/DDBJ databases">
        <authorList>
            <person name="King R."/>
        </authorList>
    </citation>
    <scope>NUCLEOTIDE SEQUENCE</scope>
</reference>
<reference evidence="2" key="2">
    <citation type="submission" date="2022-10" db="EMBL/GenBank/DDBJ databases">
        <authorList>
            <consortium name="ENA_rothamsted_submissions"/>
            <consortium name="culmorum"/>
            <person name="King R."/>
        </authorList>
    </citation>
    <scope>NUCLEOTIDE SEQUENCE</scope>
</reference>
<evidence type="ECO:0000313" key="2">
    <source>
        <dbReference type="EMBL" id="CAH1183819.1"/>
    </source>
</evidence>
<dbReference type="Gene3D" id="3.30.70.1820">
    <property type="entry name" value="L1 transposable element, RRM domain"/>
    <property type="match status" value="1"/>
</dbReference>
<evidence type="ECO:0000256" key="1">
    <source>
        <dbReference type="SAM" id="Coils"/>
    </source>
</evidence>
<dbReference type="OrthoDB" id="6707103at2759"/>
<dbReference type="Proteomes" id="UP001153737">
    <property type="component" value="Chromosome 9"/>
</dbReference>
<gene>
    <name evidence="2" type="ORF">PHAECO_LOCUS12356</name>
</gene>
<proteinExistence type="predicted"/>